<evidence type="ECO:0000259" key="1">
    <source>
        <dbReference type="Pfam" id="PF04738"/>
    </source>
</evidence>
<dbReference type="InterPro" id="IPR006827">
    <property type="entry name" value="Lant_deHydtase_N"/>
</dbReference>
<evidence type="ECO:0000313" key="3">
    <source>
        <dbReference type="EMBL" id="MDR6244856.1"/>
    </source>
</evidence>
<evidence type="ECO:0000259" key="2">
    <source>
        <dbReference type="Pfam" id="PF14028"/>
    </source>
</evidence>
<name>A0ABU1J020_9BACL</name>
<keyword evidence="4" id="KW-1185">Reference proteome</keyword>
<feature type="domain" description="Thiopeptide-type bacteriocin biosynthesis" evidence="2">
    <location>
        <begin position="762"/>
        <end position="1021"/>
    </location>
</feature>
<gene>
    <name evidence="3" type="ORF">JOC58_002753</name>
</gene>
<dbReference type="InterPro" id="IPR023809">
    <property type="entry name" value="Thiopep_bacteriocin_synth_dom"/>
</dbReference>
<dbReference type="Pfam" id="PF14028">
    <property type="entry name" value="Lant_dehydr_C"/>
    <property type="match status" value="1"/>
</dbReference>
<organism evidence="3 4">
    <name type="scientific">Paenibacillus hunanensis</name>
    <dbReference type="NCBI Taxonomy" id="539262"/>
    <lineage>
        <taxon>Bacteria</taxon>
        <taxon>Bacillati</taxon>
        <taxon>Bacillota</taxon>
        <taxon>Bacilli</taxon>
        <taxon>Bacillales</taxon>
        <taxon>Paenibacillaceae</taxon>
        <taxon>Paenibacillus</taxon>
    </lineage>
</organism>
<dbReference type="Pfam" id="PF04738">
    <property type="entry name" value="Lant_dehydr_N"/>
    <property type="match status" value="1"/>
</dbReference>
<accession>A0ABU1J020</accession>
<reference evidence="3 4" key="1">
    <citation type="submission" date="2023-07" db="EMBL/GenBank/DDBJ databases">
        <title>Genomic Encyclopedia of Type Strains, Phase IV (KMG-IV): sequencing the most valuable type-strain genomes for metagenomic binning, comparative biology and taxonomic classification.</title>
        <authorList>
            <person name="Goeker M."/>
        </authorList>
    </citation>
    <scope>NUCLEOTIDE SEQUENCE [LARGE SCALE GENOMIC DNA]</scope>
    <source>
        <strain evidence="3 4">DSM 22170</strain>
    </source>
</reference>
<dbReference type="RefSeq" id="WP_188774484.1">
    <property type="nucleotide sequence ID" value="NZ_BMMB01000002.1"/>
</dbReference>
<dbReference type="EMBL" id="JAVDQH010000010">
    <property type="protein sequence ID" value="MDR6244856.1"/>
    <property type="molecule type" value="Genomic_DNA"/>
</dbReference>
<protein>
    <submittedName>
        <fullName evidence="3">Thiopeptide-type bacteriocin biosynthesis protein</fullName>
    </submittedName>
</protein>
<feature type="domain" description="Lantibiotic dehydratase N-terminal" evidence="1">
    <location>
        <begin position="41"/>
        <end position="690"/>
    </location>
</feature>
<dbReference type="Proteomes" id="UP001185028">
    <property type="component" value="Unassembled WGS sequence"/>
</dbReference>
<dbReference type="NCBIfam" id="TIGR03891">
    <property type="entry name" value="thiopep_ocin"/>
    <property type="match status" value="1"/>
</dbReference>
<proteinExistence type="predicted"/>
<evidence type="ECO:0000313" key="4">
    <source>
        <dbReference type="Proteomes" id="UP001185028"/>
    </source>
</evidence>
<sequence>MKPLFQPVGQYMVRLPLSPVSDETVPMNIEEVEEQLEQWCRDPLFREQVLIASRTLYDTMNVYLHQPEKLSGKKKRNFVQAMLKYAGRRAHRTTPFGLFTAVGVGQFEEHHQWTYDRLHIRKTARVDLEWLFLLIKHVEQEHSVQLHFKLNPACYIKGDRAYLLYSIDGKSEDVQIRATPAFQILYEHSRIAASFPALVQTLLHYYPDTPAERIQHYVQEMVNQEFLISNLRPPLNASDQFAFVIEQLERCYLDPQLIAQLKQIQRMIGDYNATEPGAGETAYLQLVEAMQHIQTSSSPLQIDTGMDQEEGMDSGLRLGEDIAGHMAHLASVLSAVAIPLEQRQGYWEQYKNKFIEKYGVDREVPLLEMLDTATGIGAPYSYTHPANDYFEQVQPGEYVTPAFKSLLLLHYMEAVQKGTPIEWTRQHFEPHLHAESNASEIPVSLELNFLLRMRDGQPLLYLGPNIGSRQAGKTFGRFAHLSSGMHTVLDHIHREEHRVRGQQAEQMCELSFIPHQIRSGNVTRNASGRAREMALFTNSSRDAADQVSIEDIGIGIHGNHFYARHRRSGELLVFGANNMLNPLMTANAIRFLQEMEEHRRRNWSYFPWTDVYKVFKYVPEIRYEGIVLSGEQWQINLNDLYDHDKPDESEFAERFQAFRLRYRLPSSFYIANSDHRLIVDTADERSMRMLFAELRKSGHQNIQLVALEEGEPAVHDTEGRGYVAEVVVPLVRIAEEEPQIIQPKLCSMELEQQRLKMPMDDWLYIKLYGKQAREEELIAFELLDFCRELSAHLPVQHFFMRYMDPKPHIRLRFNADSETLMTMLPDVLEWLKGLKQQGLIADYVIASYDRELERYGGVAAIQAAERLFSADSFVVESILRGRRLKQLTMETDTIAMVSIIRLLQQLHLNPQQQLDILSRQGISNNEYRQEFKQQAAYYTELCDPSNQWQKLIAEDGGKELLDLLALRDAHAHEYATYLHQELPITAHPADMIGSVLHLHCNRLLGTDREKERRALALTAHTLHALHSRSREGSLSWK</sequence>
<comment type="caution">
    <text evidence="3">The sequence shown here is derived from an EMBL/GenBank/DDBJ whole genome shotgun (WGS) entry which is preliminary data.</text>
</comment>